<comment type="catalytic activity">
    <reaction evidence="6">
        <text>(sulfur carrier)-H + L-cysteine = (sulfur carrier)-SH + L-alanine</text>
        <dbReference type="Rhea" id="RHEA:43892"/>
        <dbReference type="Rhea" id="RHEA-COMP:14737"/>
        <dbReference type="Rhea" id="RHEA-COMP:14739"/>
        <dbReference type="ChEBI" id="CHEBI:29917"/>
        <dbReference type="ChEBI" id="CHEBI:35235"/>
        <dbReference type="ChEBI" id="CHEBI:57972"/>
        <dbReference type="ChEBI" id="CHEBI:64428"/>
        <dbReference type="EC" id="2.8.1.7"/>
    </reaction>
</comment>
<proteinExistence type="inferred from homology"/>
<evidence type="ECO:0000256" key="2">
    <source>
        <dbReference type="ARBA" id="ARBA00010447"/>
    </source>
</evidence>
<comment type="caution">
    <text evidence="8">The sequence shown here is derived from an EMBL/GenBank/DDBJ whole genome shotgun (WGS) entry which is preliminary data.</text>
</comment>
<dbReference type="InterPro" id="IPR015421">
    <property type="entry name" value="PyrdxlP-dep_Trfase_major"/>
</dbReference>
<dbReference type="PIRSF" id="PIRSF005572">
    <property type="entry name" value="NifS"/>
    <property type="match status" value="1"/>
</dbReference>
<dbReference type="PANTHER" id="PTHR43586:SF8">
    <property type="entry name" value="CYSTEINE DESULFURASE 1, CHLOROPLASTIC"/>
    <property type="match status" value="1"/>
</dbReference>
<dbReference type="InterPro" id="IPR016454">
    <property type="entry name" value="Cysteine_dSase"/>
</dbReference>
<dbReference type="PANTHER" id="PTHR43586">
    <property type="entry name" value="CYSTEINE DESULFURASE"/>
    <property type="match status" value="1"/>
</dbReference>
<dbReference type="AlphaFoldDB" id="A0A2T4U678"/>
<gene>
    <name evidence="8" type="ORF">C6Y45_08925</name>
</gene>
<name>A0A2T4U678_9BACI</name>
<evidence type="ECO:0000256" key="4">
    <source>
        <dbReference type="ARBA" id="ARBA00022679"/>
    </source>
</evidence>
<evidence type="ECO:0000256" key="1">
    <source>
        <dbReference type="ARBA" id="ARBA00001933"/>
    </source>
</evidence>
<dbReference type="OrthoDB" id="9804366at2"/>
<evidence type="ECO:0000256" key="5">
    <source>
        <dbReference type="ARBA" id="ARBA00022898"/>
    </source>
</evidence>
<dbReference type="GO" id="GO:0030170">
    <property type="term" value="F:pyridoxal phosphate binding"/>
    <property type="evidence" value="ECO:0007669"/>
    <property type="project" value="InterPro"/>
</dbReference>
<dbReference type="InterPro" id="IPR015422">
    <property type="entry name" value="PyrdxlP-dep_Trfase_small"/>
</dbReference>
<dbReference type="EMBL" id="PZJJ01000012">
    <property type="protein sequence ID" value="PTL38902.1"/>
    <property type="molecule type" value="Genomic_DNA"/>
</dbReference>
<dbReference type="CDD" id="cd06453">
    <property type="entry name" value="SufS_like"/>
    <property type="match status" value="1"/>
</dbReference>
<evidence type="ECO:0000256" key="3">
    <source>
        <dbReference type="ARBA" id="ARBA00012239"/>
    </source>
</evidence>
<dbReference type="Proteomes" id="UP000240509">
    <property type="component" value="Unassembled WGS sequence"/>
</dbReference>
<dbReference type="NCBIfam" id="TIGR01979">
    <property type="entry name" value="sufS"/>
    <property type="match status" value="1"/>
</dbReference>
<dbReference type="RefSeq" id="WP_107584880.1">
    <property type="nucleotide sequence ID" value="NZ_PZJJ01000012.1"/>
</dbReference>
<feature type="domain" description="Aminotransferase class V" evidence="7">
    <location>
        <begin position="23"/>
        <end position="391"/>
    </location>
</feature>
<protein>
    <recommendedName>
        <fullName evidence="3">cysteine desulfurase</fullName>
        <ecNumber evidence="3">2.8.1.7</ecNumber>
    </recommendedName>
</protein>
<dbReference type="GO" id="GO:0031071">
    <property type="term" value="F:cysteine desulfurase activity"/>
    <property type="evidence" value="ECO:0007669"/>
    <property type="project" value="UniProtKB-EC"/>
</dbReference>
<dbReference type="InterPro" id="IPR000192">
    <property type="entry name" value="Aminotrans_V_dom"/>
</dbReference>
<dbReference type="Gene3D" id="3.40.640.10">
    <property type="entry name" value="Type I PLP-dependent aspartate aminotransferase-like (Major domain)"/>
    <property type="match status" value="1"/>
</dbReference>
<dbReference type="EC" id="2.8.1.7" evidence="3"/>
<dbReference type="InterPro" id="IPR015424">
    <property type="entry name" value="PyrdxlP-dep_Trfase"/>
</dbReference>
<accession>A0A2T4U678</accession>
<keyword evidence="4" id="KW-0808">Transferase</keyword>
<keyword evidence="5" id="KW-0663">Pyridoxal phosphate</keyword>
<comment type="cofactor">
    <cofactor evidence="1">
        <name>pyridoxal 5'-phosphate</name>
        <dbReference type="ChEBI" id="CHEBI:597326"/>
    </cofactor>
</comment>
<reference evidence="8 9" key="1">
    <citation type="submission" date="2018-03" db="EMBL/GenBank/DDBJ databases">
        <title>Alkalicoccus saliphilus sp. nov., isolated from a mineral pool.</title>
        <authorList>
            <person name="Zhao B."/>
        </authorList>
    </citation>
    <scope>NUCLEOTIDE SEQUENCE [LARGE SCALE GENOMIC DNA]</scope>
    <source>
        <strain evidence="8 9">6AG</strain>
    </source>
</reference>
<dbReference type="Pfam" id="PF00266">
    <property type="entry name" value="Aminotran_5"/>
    <property type="match status" value="1"/>
</dbReference>
<sequence>MDIQEVRRQFPILDQEVNGHPLVYLDSAATSQKPRQVIEAVEDYYKRYNSNVHRGVHTLGSMATDGYEGAREKVRRFIHASSMEEIIFLRGTTTAINLVASSYGRANVGEGDEIVITPMEHHSNIIPWQQLAKATGAELKYIPLEEDGTISVEKARETITANTKIVSVMHVSNVLGTINPVKEITSIAHENGAVMVVDGAQSVPHMKVDVQDIGADFFAFSGHKMCAPTGIGVLYGKKKLLKEMEPVEFGGEMIDFVGLYDSTWKELPWKFEGGTPIIAGAVGLGAAIDFLEDIGLDNIEAHERKLARYALDQLKDKDGVTVYGPQDRAGIVTFNSDDVHPHDLATVLDSEGVAVRAGHHCAQPLMKWLDVTATARASFYLYNTEEDVDKFTASLQTAKEYFGDVFG</sequence>
<evidence type="ECO:0000313" key="9">
    <source>
        <dbReference type="Proteomes" id="UP000240509"/>
    </source>
</evidence>
<organism evidence="8 9">
    <name type="scientific">Alkalicoccus saliphilus</name>
    <dbReference type="NCBI Taxonomy" id="200989"/>
    <lineage>
        <taxon>Bacteria</taxon>
        <taxon>Bacillati</taxon>
        <taxon>Bacillota</taxon>
        <taxon>Bacilli</taxon>
        <taxon>Bacillales</taxon>
        <taxon>Bacillaceae</taxon>
        <taxon>Alkalicoccus</taxon>
    </lineage>
</organism>
<evidence type="ECO:0000256" key="6">
    <source>
        <dbReference type="ARBA" id="ARBA00050776"/>
    </source>
</evidence>
<dbReference type="InterPro" id="IPR010970">
    <property type="entry name" value="Cys_dSase_SufS"/>
</dbReference>
<evidence type="ECO:0000313" key="8">
    <source>
        <dbReference type="EMBL" id="PTL38902.1"/>
    </source>
</evidence>
<dbReference type="SUPFAM" id="SSF53383">
    <property type="entry name" value="PLP-dependent transferases"/>
    <property type="match status" value="1"/>
</dbReference>
<keyword evidence="9" id="KW-1185">Reference proteome</keyword>
<dbReference type="GO" id="GO:0006534">
    <property type="term" value="P:cysteine metabolic process"/>
    <property type="evidence" value="ECO:0007669"/>
    <property type="project" value="InterPro"/>
</dbReference>
<evidence type="ECO:0000259" key="7">
    <source>
        <dbReference type="Pfam" id="PF00266"/>
    </source>
</evidence>
<comment type="similarity">
    <text evidence="2">Belongs to the class-V pyridoxal-phosphate-dependent aminotransferase family. Csd subfamily.</text>
</comment>
<dbReference type="Gene3D" id="3.90.1150.10">
    <property type="entry name" value="Aspartate Aminotransferase, domain 1"/>
    <property type="match status" value="1"/>
</dbReference>